<reference evidence="4 5" key="1">
    <citation type="submission" date="2016-08" db="EMBL/GenBank/DDBJ databases">
        <title>A Parts List for Fungal Cellulosomes Revealed by Comparative Genomics.</title>
        <authorList>
            <consortium name="DOE Joint Genome Institute"/>
            <person name="Haitjema C.H."/>
            <person name="Gilmore S.P."/>
            <person name="Henske J.K."/>
            <person name="Solomon K.V."/>
            <person name="De Groot R."/>
            <person name="Kuo A."/>
            <person name="Mondo S.J."/>
            <person name="Salamov A.A."/>
            <person name="Labutti K."/>
            <person name="Zhao Z."/>
            <person name="Chiniquy J."/>
            <person name="Barry K."/>
            <person name="Brewer H.M."/>
            <person name="Purvine S.O."/>
            <person name="Wright A.T."/>
            <person name="Boxma B."/>
            <person name="Van Alen T."/>
            <person name="Hackstein J.H."/>
            <person name="Baker S.E."/>
            <person name="Grigoriev I.V."/>
            <person name="O'Malley M.A."/>
        </authorList>
    </citation>
    <scope>NUCLEOTIDE SEQUENCE [LARGE SCALE GENOMIC DNA]</scope>
    <source>
        <strain evidence="4 5">G1</strain>
    </source>
</reference>
<comment type="caution">
    <text evidence="4">The sequence shown here is derived from an EMBL/GenBank/DDBJ whole genome shotgun (WGS) entry which is preliminary data.</text>
</comment>
<dbReference type="OrthoDB" id="24923at2759"/>
<proteinExistence type="predicted"/>
<evidence type="ECO:0000259" key="3">
    <source>
        <dbReference type="Pfam" id="PF09394"/>
    </source>
</evidence>
<keyword evidence="2" id="KW-0789">Thiol protease inhibitor</keyword>
<feature type="domain" description="Proteinase inhibitor I42 chagasin" evidence="3">
    <location>
        <begin position="22"/>
        <end position="123"/>
    </location>
</feature>
<sequence length="250" mass="27892">MVDTNEPSLKILEQGGNFDLDVNENSSFNIILNGNPTTGYSWFLENVDELRASNIIEPINLDEHNGSKNYISDANKNAMCGVGGVFVFKFKANKANRKEIPKLSFIYKRPWESGDPDFKAVITLKIKESNQISNEVILPQNASQGEIKINEGELFSIKLKGNPTTGYSWFLINDEEIANAGIIPLNLGENKSGSYISHNPKGMVGGGGIFDFQFKASKVTNNLPSIKFTYRRPWEPVNDNDRKLEVTLIN</sequence>
<name>A0A1Y2ASP3_9FUNG</name>
<dbReference type="InterPro" id="IPR018990">
    <property type="entry name" value="Prot_inh_I42_chagasin"/>
</dbReference>
<dbReference type="EMBL" id="MCOG01000210">
    <property type="protein sequence ID" value="ORY25589.1"/>
    <property type="molecule type" value="Genomic_DNA"/>
</dbReference>
<dbReference type="AlphaFoldDB" id="A0A1Y2ASP3"/>
<dbReference type="PANTHER" id="PTHR36530">
    <property type="entry name" value="INHIBITOR OF CYSTEINE PEPTIDASE"/>
    <property type="match status" value="1"/>
</dbReference>
<accession>A0A1Y2ASP3</accession>
<feature type="domain" description="Proteinase inhibitor I42 chagasin" evidence="3">
    <location>
        <begin position="149"/>
        <end position="246"/>
    </location>
</feature>
<dbReference type="SUPFAM" id="SSF141066">
    <property type="entry name" value="ICP-like"/>
    <property type="match status" value="2"/>
</dbReference>
<keyword evidence="5" id="KW-1185">Reference proteome</keyword>
<dbReference type="PANTHER" id="PTHR36530:SF1">
    <property type="entry name" value="AMOEBIASIN-1"/>
    <property type="match status" value="1"/>
</dbReference>
<dbReference type="Pfam" id="PF09394">
    <property type="entry name" value="Inhibitor_I42"/>
    <property type="match status" value="2"/>
</dbReference>
<dbReference type="Gene3D" id="2.60.40.2020">
    <property type="match status" value="2"/>
</dbReference>
<evidence type="ECO:0000256" key="1">
    <source>
        <dbReference type="ARBA" id="ARBA00022690"/>
    </source>
</evidence>
<evidence type="ECO:0000256" key="2">
    <source>
        <dbReference type="ARBA" id="ARBA00022704"/>
    </source>
</evidence>
<organism evidence="4 5">
    <name type="scientific">Neocallimastix californiae</name>
    <dbReference type="NCBI Taxonomy" id="1754190"/>
    <lineage>
        <taxon>Eukaryota</taxon>
        <taxon>Fungi</taxon>
        <taxon>Fungi incertae sedis</taxon>
        <taxon>Chytridiomycota</taxon>
        <taxon>Chytridiomycota incertae sedis</taxon>
        <taxon>Neocallimastigomycetes</taxon>
        <taxon>Neocallimastigales</taxon>
        <taxon>Neocallimastigaceae</taxon>
        <taxon>Neocallimastix</taxon>
    </lineage>
</organism>
<protein>
    <recommendedName>
        <fullName evidence="3">Proteinase inhibitor I42 chagasin domain-containing protein</fullName>
    </recommendedName>
</protein>
<gene>
    <name evidence="4" type="ORF">LY90DRAFT_674821</name>
</gene>
<dbReference type="Proteomes" id="UP000193920">
    <property type="component" value="Unassembled WGS sequence"/>
</dbReference>
<evidence type="ECO:0000313" key="4">
    <source>
        <dbReference type="EMBL" id="ORY25589.1"/>
    </source>
</evidence>
<keyword evidence="1" id="KW-0646">Protease inhibitor</keyword>
<evidence type="ECO:0000313" key="5">
    <source>
        <dbReference type="Proteomes" id="UP000193920"/>
    </source>
</evidence>
<dbReference type="InterPro" id="IPR036331">
    <property type="entry name" value="Chagasin-like_sf"/>
</dbReference>
<dbReference type="InterPro" id="IPR052781">
    <property type="entry name" value="Cys_protease_inhibitor_I42"/>
</dbReference>
<dbReference type="GO" id="GO:0004869">
    <property type="term" value="F:cysteine-type endopeptidase inhibitor activity"/>
    <property type="evidence" value="ECO:0007669"/>
    <property type="project" value="UniProtKB-KW"/>
</dbReference>